<dbReference type="GO" id="GO:0005634">
    <property type="term" value="C:nucleus"/>
    <property type="evidence" value="ECO:0007669"/>
    <property type="project" value="UniProtKB-SubCell"/>
</dbReference>
<evidence type="ECO:0000256" key="1">
    <source>
        <dbReference type="ARBA" id="ARBA00004123"/>
    </source>
</evidence>
<accession>A0A136JDG9</accession>
<name>A0A136JDG9_9PEZI</name>
<dbReference type="PANTHER" id="PTHR31001">
    <property type="entry name" value="UNCHARACTERIZED TRANSCRIPTIONAL REGULATORY PROTEIN"/>
    <property type="match status" value="1"/>
</dbReference>
<feature type="domain" description="Xylanolytic transcriptional activator regulatory" evidence="4">
    <location>
        <begin position="186"/>
        <end position="259"/>
    </location>
</feature>
<dbReference type="PANTHER" id="PTHR31001:SF45">
    <property type="entry name" value="ZN(II)2CYS6 TRANSCRIPTION FACTOR (EUROFUNG)"/>
    <property type="match status" value="1"/>
</dbReference>
<dbReference type="EMBL" id="KQ964246">
    <property type="protein sequence ID" value="KXJ95186.1"/>
    <property type="molecule type" value="Genomic_DNA"/>
</dbReference>
<dbReference type="Pfam" id="PF04082">
    <property type="entry name" value="Fungal_trans"/>
    <property type="match status" value="1"/>
</dbReference>
<evidence type="ECO:0000259" key="4">
    <source>
        <dbReference type="SMART" id="SM00906"/>
    </source>
</evidence>
<feature type="region of interest" description="Disordered" evidence="3">
    <location>
        <begin position="16"/>
        <end position="36"/>
    </location>
</feature>
<dbReference type="STRING" id="196109.A0A136JDG9"/>
<keyword evidence="2" id="KW-0539">Nucleus</keyword>
<gene>
    <name evidence="5" type="ORF">Micbo1qcDRAFT_157015</name>
</gene>
<proteinExistence type="predicted"/>
<dbReference type="CDD" id="cd12148">
    <property type="entry name" value="fungal_TF_MHR"/>
    <property type="match status" value="1"/>
</dbReference>
<dbReference type="AlphaFoldDB" id="A0A136JDG9"/>
<dbReference type="OrthoDB" id="2269373at2759"/>
<reference evidence="6" key="1">
    <citation type="submission" date="2016-02" db="EMBL/GenBank/DDBJ databases">
        <title>Draft genome sequence of Microdochium bolleyi, a fungal endophyte of beachgrass.</title>
        <authorList>
            <consortium name="DOE Joint Genome Institute"/>
            <person name="David A.S."/>
            <person name="May G."/>
            <person name="Haridas S."/>
            <person name="Lim J."/>
            <person name="Wang M."/>
            <person name="Labutti K."/>
            <person name="Lipzen A."/>
            <person name="Barry K."/>
            <person name="Grigoriev I.V."/>
        </authorList>
    </citation>
    <scope>NUCLEOTIDE SEQUENCE [LARGE SCALE GENOMIC DNA]</scope>
    <source>
        <strain evidence="6">J235TASD1</strain>
    </source>
</reference>
<dbReference type="GO" id="GO:0008270">
    <property type="term" value="F:zinc ion binding"/>
    <property type="evidence" value="ECO:0007669"/>
    <property type="project" value="InterPro"/>
</dbReference>
<protein>
    <submittedName>
        <fullName evidence="5">Fungal-specific transcription factor domain-domain-containing protein</fullName>
    </submittedName>
</protein>
<evidence type="ECO:0000313" key="6">
    <source>
        <dbReference type="Proteomes" id="UP000070501"/>
    </source>
</evidence>
<dbReference type="InParanoid" id="A0A136JDG9"/>
<organism evidence="5 6">
    <name type="scientific">Microdochium bolleyi</name>
    <dbReference type="NCBI Taxonomy" id="196109"/>
    <lineage>
        <taxon>Eukaryota</taxon>
        <taxon>Fungi</taxon>
        <taxon>Dikarya</taxon>
        <taxon>Ascomycota</taxon>
        <taxon>Pezizomycotina</taxon>
        <taxon>Sordariomycetes</taxon>
        <taxon>Xylariomycetidae</taxon>
        <taxon>Xylariales</taxon>
        <taxon>Microdochiaceae</taxon>
        <taxon>Microdochium</taxon>
    </lineage>
</organism>
<dbReference type="InterPro" id="IPR050613">
    <property type="entry name" value="Sec_Metabolite_Reg"/>
</dbReference>
<dbReference type="SMART" id="SM00906">
    <property type="entry name" value="Fungal_trans"/>
    <property type="match status" value="1"/>
</dbReference>
<evidence type="ECO:0000256" key="3">
    <source>
        <dbReference type="SAM" id="MobiDB-lite"/>
    </source>
</evidence>
<evidence type="ECO:0000256" key="2">
    <source>
        <dbReference type="ARBA" id="ARBA00023242"/>
    </source>
</evidence>
<feature type="compositionally biased region" description="Low complexity" evidence="3">
    <location>
        <begin position="628"/>
        <end position="641"/>
    </location>
</feature>
<dbReference type="InterPro" id="IPR007219">
    <property type="entry name" value="XnlR_reg_dom"/>
</dbReference>
<keyword evidence="6" id="KW-1185">Reference proteome</keyword>
<dbReference type="GO" id="GO:0006351">
    <property type="term" value="P:DNA-templated transcription"/>
    <property type="evidence" value="ECO:0007669"/>
    <property type="project" value="InterPro"/>
</dbReference>
<dbReference type="Proteomes" id="UP000070501">
    <property type="component" value="Unassembled WGS sequence"/>
</dbReference>
<dbReference type="GO" id="GO:0003677">
    <property type="term" value="F:DNA binding"/>
    <property type="evidence" value="ECO:0007669"/>
    <property type="project" value="InterPro"/>
</dbReference>
<evidence type="ECO:0000313" key="5">
    <source>
        <dbReference type="EMBL" id="KXJ95186.1"/>
    </source>
</evidence>
<feature type="region of interest" description="Disordered" evidence="3">
    <location>
        <begin position="508"/>
        <end position="645"/>
    </location>
</feature>
<comment type="subcellular location">
    <subcellularLocation>
        <location evidence="1">Nucleus</location>
    </subcellularLocation>
</comment>
<sequence length="704" mass="79623">MPKTFKWFPFQKEYRATNDQSRDSSDEDDGGSSINNAYDRMFGQRDDFPFSMGAEHVNLTDQHPSAIQIFQLWQIYLNNVNPLLKLTHTPTLQVRIIEAGANLHKISLSLEALMFSIYLMAISTMQDDEVFATFNMQKKPLIGRYCRATQQALLNAEFMRQPDLTLLQAFLLYLYGVRPLTDPRQMFCLSGIAVRLGHRLGLHRDGAAFNLSPFEVEERRRLWWNLAGFDRRLGEMTGSTITAISSGGDCKLPLNINDADLHLYARDPPAPHSAATEMLFSLSRLEFHKAPGNDKMRATLSEANPQAVTNLADHRLSTYLERFSSHMEDTYLKMCDPKIPLHYFTLLITRQHMCKLKIMSGFFRAAISTTPQSPKPSSAQLSQSENDAIFVESIKMIEYDSMIWEADSLQGYRWYSMMNFPFPAYVCLLHGLRTRTTGELCERAWNAICDNHDKRRLLAHLRTPLHIAFGPLFLKSWDAREAAEHQLGRTLVPPKLITVMRQYVAAMPKRMRSKSPSHSVVATPPNMAPPSTVSSDHYVTPSPPPAMGPQHHVQQQQQQPSPPQQQQQQQQPQQRQQQQQQQQHTPPATVQQSYPNIDMYTMSNDGNQNGGPLHHHHHHHSQAPEVRAPAAYAPGSGPPGSTLNTGTGGVFPELNFGGEMDWDYIMSLGFMVPPQPQVPPPHMFAGQMPHMGGQDPNLTAQVLW</sequence>
<feature type="compositionally biased region" description="Low complexity" evidence="3">
    <location>
        <begin position="549"/>
        <end position="592"/>
    </location>
</feature>